<proteinExistence type="predicted"/>
<comment type="caution">
    <text evidence="1">The sequence shown here is derived from an EMBL/GenBank/DDBJ whole genome shotgun (WGS) entry which is preliminary data.</text>
</comment>
<accession>A0ABW0TX41</accession>
<dbReference type="Proteomes" id="UP001596071">
    <property type="component" value="Unassembled WGS sequence"/>
</dbReference>
<evidence type="ECO:0000313" key="2">
    <source>
        <dbReference type="Proteomes" id="UP001596071"/>
    </source>
</evidence>
<sequence>MKIILRIVGLLVIMNSVLLYMHYSQLADASGTPEKESRYIQEIEVINRADALYIRHHFHTLDEGRHEIILPAESRNRACYLETETSCARINENVTAILDGEERRQSISYEIPKTGQLESGKLFKEPFASLRNAKPDSTILHVTDESGIGGMWVSGLELVGSKKMDLIDYTMFKGKGSVTHLYWQRNSLPQVYRGDRLSVFGDSIDSEVADQLNNALLKLNSSHIAILLDPKGKPLQTSRFLITQQKASELTDSVLDRGVRSLYAISEKDRLVAGLVASILTDTPSGTDRSKAAFETLKDSLTAEQYEMLKARLDESLGQHMDAAGLDSMIGEVCGWKTSFVQKNEEDIYPFLLEDTRMVTMNGEDQEDIQVILMDKRALYPANKVLTRNGYSVSANESSIYIENETEKFRFSLRDPFYVLNEKRYELRERPFTSIDNEYYFEEDALRRLFHLSIQKNEDTIIVKSLTRGDL</sequence>
<protein>
    <recommendedName>
        <fullName evidence="3">Two-component signal transduction system YycFG, regulatory protein YycH</fullName>
    </recommendedName>
</protein>
<evidence type="ECO:0000313" key="1">
    <source>
        <dbReference type="EMBL" id="MFC5602958.1"/>
    </source>
</evidence>
<dbReference type="RefSeq" id="WP_381443218.1">
    <property type="nucleotide sequence ID" value="NZ_JBHSNP010000011.1"/>
</dbReference>
<evidence type="ECO:0008006" key="3">
    <source>
        <dbReference type="Google" id="ProtNLM"/>
    </source>
</evidence>
<gene>
    <name evidence="1" type="ORF">ACFPTP_06960</name>
</gene>
<organism evidence="1 2">
    <name type="scientific">Sporosarcina koreensis</name>
    <dbReference type="NCBI Taxonomy" id="334735"/>
    <lineage>
        <taxon>Bacteria</taxon>
        <taxon>Bacillati</taxon>
        <taxon>Bacillota</taxon>
        <taxon>Bacilli</taxon>
        <taxon>Bacillales</taxon>
        <taxon>Caryophanaceae</taxon>
        <taxon>Sporosarcina</taxon>
    </lineage>
</organism>
<name>A0ABW0TX41_9BACL</name>
<reference evidence="2" key="1">
    <citation type="journal article" date="2019" name="Int. J. Syst. Evol. Microbiol.">
        <title>The Global Catalogue of Microorganisms (GCM) 10K type strain sequencing project: providing services to taxonomists for standard genome sequencing and annotation.</title>
        <authorList>
            <consortium name="The Broad Institute Genomics Platform"/>
            <consortium name="The Broad Institute Genome Sequencing Center for Infectious Disease"/>
            <person name="Wu L."/>
            <person name="Ma J."/>
        </authorList>
    </citation>
    <scope>NUCLEOTIDE SEQUENCE [LARGE SCALE GENOMIC DNA]</scope>
    <source>
        <strain evidence="2">KACC 11299</strain>
    </source>
</reference>
<dbReference type="EMBL" id="JBHSNP010000011">
    <property type="protein sequence ID" value="MFC5602958.1"/>
    <property type="molecule type" value="Genomic_DNA"/>
</dbReference>
<keyword evidence="2" id="KW-1185">Reference proteome</keyword>